<name>A0A6J0BE64_NEOLC</name>
<dbReference type="Pfam" id="PF04939">
    <property type="entry name" value="RRS1"/>
    <property type="match status" value="1"/>
</dbReference>
<evidence type="ECO:0000313" key="7">
    <source>
        <dbReference type="Proteomes" id="UP000829291"/>
    </source>
</evidence>
<accession>A0A6J0BE64</accession>
<dbReference type="InParanoid" id="A0A6J0BE64"/>
<sequence length="341" mass="39320">MDIVSQVLEKAAQDERLRTTEVQKHLEVEIDEGSLLAVDYNSFDTEKIKTNREDYFKQLTRDNVQLLINRIWELPTKRVDEAVVATLPKPRFVLPRTHRLPKPKPLTKWQQFAKEKGIKSNRKRKSKVTWDEQLQKWIPNYGYKRTQAESEKNWLVEVSDHADPTLDHLSLKTTAKQEKRSKNELQRLRNLAKAKNVKVPRVGIPSSDYYQDTRQIATAVTVARSSTASVGKFQNRLPKEKDAKNIKEMVPGSKKNKQPMFKPGEEVKRNLGFVDKILSKRPAISIVSNPSESQNRQTDDESPRPKKRSKISKKGGKKPKGGKGKRDMHTKVGGRKRRQKN</sequence>
<feature type="compositionally biased region" description="Polar residues" evidence="6">
    <location>
        <begin position="286"/>
        <end position="296"/>
    </location>
</feature>
<organism evidence="8">
    <name type="scientific">Neodiprion lecontei</name>
    <name type="common">Redheaded pine sawfly</name>
    <dbReference type="NCBI Taxonomy" id="441921"/>
    <lineage>
        <taxon>Eukaryota</taxon>
        <taxon>Metazoa</taxon>
        <taxon>Ecdysozoa</taxon>
        <taxon>Arthropoda</taxon>
        <taxon>Hexapoda</taxon>
        <taxon>Insecta</taxon>
        <taxon>Pterygota</taxon>
        <taxon>Neoptera</taxon>
        <taxon>Endopterygota</taxon>
        <taxon>Hymenoptera</taxon>
        <taxon>Tenthredinoidea</taxon>
        <taxon>Diprionidae</taxon>
        <taxon>Diprioninae</taxon>
        <taxon>Neodiprion</taxon>
    </lineage>
</organism>
<dbReference type="AlphaFoldDB" id="A0A6J0BE64"/>
<proteinExistence type="inferred from homology"/>
<keyword evidence="7" id="KW-1185">Reference proteome</keyword>
<feature type="compositionally biased region" description="Basic residues" evidence="6">
    <location>
        <begin position="331"/>
        <end position="341"/>
    </location>
</feature>
<evidence type="ECO:0000256" key="5">
    <source>
        <dbReference type="RuleBase" id="RU364132"/>
    </source>
</evidence>
<dbReference type="OrthoDB" id="28455at2759"/>
<dbReference type="GO" id="GO:0005634">
    <property type="term" value="C:nucleus"/>
    <property type="evidence" value="ECO:0007669"/>
    <property type="project" value="UniProtKB-SubCell"/>
</dbReference>
<evidence type="ECO:0000313" key="8">
    <source>
        <dbReference type="RefSeq" id="XP_015513169.1"/>
    </source>
</evidence>
<evidence type="ECO:0000256" key="2">
    <source>
        <dbReference type="ARBA" id="ARBA00010077"/>
    </source>
</evidence>
<dbReference type="Proteomes" id="UP000829291">
    <property type="component" value="Chromosome 7"/>
</dbReference>
<dbReference type="FunCoup" id="A0A6J0BE64">
    <property type="interactions" value="1347"/>
</dbReference>
<evidence type="ECO:0000256" key="6">
    <source>
        <dbReference type="SAM" id="MobiDB-lite"/>
    </source>
</evidence>
<feature type="region of interest" description="Disordered" evidence="6">
    <location>
        <begin position="232"/>
        <end position="266"/>
    </location>
</feature>
<gene>
    <name evidence="8" type="primary">LOC107219459</name>
</gene>
<reference evidence="8" key="1">
    <citation type="submission" date="2025-08" db="UniProtKB">
        <authorList>
            <consortium name="RefSeq"/>
        </authorList>
    </citation>
    <scope>IDENTIFICATION</scope>
    <source>
        <tissue evidence="8">Thorax and Abdomen</tissue>
    </source>
</reference>
<comment type="similarity">
    <text evidence="2 5">Belongs to the RRS1 family.</text>
</comment>
<feature type="compositionally biased region" description="Basic residues" evidence="6">
    <location>
        <begin position="305"/>
        <end position="323"/>
    </location>
</feature>
<dbReference type="InterPro" id="IPR007023">
    <property type="entry name" value="Ribosom_reg"/>
</dbReference>
<dbReference type="KEGG" id="nlo:107219459"/>
<comment type="subcellular location">
    <subcellularLocation>
        <location evidence="1 5">Nucleus</location>
    </subcellularLocation>
</comment>
<keyword evidence="4 5" id="KW-0539">Nucleus</keyword>
<evidence type="ECO:0000256" key="3">
    <source>
        <dbReference type="ARBA" id="ARBA00022517"/>
    </source>
</evidence>
<evidence type="ECO:0000256" key="1">
    <source>
        <dbReference type="ARBA" id="ARBA00004123"/>
    </source>
</evidence>
<protein>
    <recommendedName>
        <fullName evidence="5">Ribosome biogenesis regulatory protein</fullName>
    </recommendedName>
</protein>
<keyword evidence="3 5" id="KW-0690">Ribosome biogenesis</keyword>
<feature type="compositionally biased region" description="Basic and acidic residues" evidence="6">
    <location>
        <begin position="237"/>
        <end position="247"/>
    </location>
</feature>
<comment type="function">
    <text evidence="5">Involved in ribosomal large subunit assembly.</text>
</comment>
<feature type="region of interest" description="Disordered" evidence="6">
    <location>
        <begin position="280"/>
        <end position="341"/>
    </location>
</feature>
<dbReference type="RefSeq" id="XP_015513169.1">
    <property type="nucleotide sequence ID" value="XM_015657683.2"/>
</dbReference>
<dbReference type="GO" id="GO:0042254">
    <property type="term" value="P:ribosome biogenesis"/>
    <property type="evidence" value="ECO:0007669"/>
    <property type="project" value="UniProtKB-KW"/>
</dbReference>
<dbReference type="GeneID" id="107219459"/>
<evidence type="ECO:0000256" key="4">
    <source>
        <dbReference type="ARBA" id="ARBA00023242"/>
    </source>
</evidence>